<keyword evidence="2" id="KW-1133">Transmembrane helix</keyword>
<keyword evidence="2" id="KW-0812">Transmembrane</keyword>
<evidence type="ECO:0000313" key="5">
    <source>
        <dbReference type="Proteomes" id="UP000734854"/>
    </source>
</evidence>
<sequence length="256" mass="27891">MLGSSVSALFPSYWEIQVSFATALVVIALFTLLERLLMDCDGGEDDRPSSGEEPSLAVGEPSLRPADVKEKMSMIKLDTQVTSTNVVKIELLAAKNLIGANLNGTSDPYAIITCGEQKLFSSMVPGIIFSFQPSSATALLVIFLPSFPRETLTFPDADNHYTFLHSASATVINVTIYDWDIIWKSTVLGSVTIPVESEGHTGAIWYTLDSTSGQFWRMQESLLMPLLAFCSLSIVSICHFVLPISEGLTLAFELIP</sequence>
<evidence type="ECO:0000259" key="3">
    <source>
        <dbReference type="PROSITE" id="PS50004"/>
    </source>
</evidence>
<dbReference type="Proteomes" id="UP000734854">
    <property type="component" value="Unassembled WGS sequence"/>
</dbReference>
<dbReference type="Pfam" id="PF00168">
    <property type="entry name" value="C2"/>
    <property type="match status" value="2"/>
</dbReference>
<dbReference type="CDD" id="cd00030">
    <property type="entry name" value="C2"/>
    <property type="match status" value="1"/>
</dbReference>
<accession>A0A8J5L1C6</accession>
<gene>
    <name evidence="4" type="ORF">ZIOFF_032540</name>
</gene>
<dbReference type="Gene3D" id="2.60.40.150">
    <property type="entry name" value="C2 domain"/>
    <property type="match status" value="1"/>
</dbReference>
<keyword evidence="5" id="KW-1185">Reference proteome</keyword>
<reference evidence="4 5" key="1">
    <citation type="submission" date="2020-08" db="EMBL/GenBank/DDBJ databases">
        <title>Plant Genome Project.</title>
        <authorList>
            <person name="Zhang R.-G."/>
        </authorList>
    </citation>
    <scope>NUCLEOTIDE SEQUENCE [LARGE SCALE GENOMIC DNA]</scope>
    <source>
        <tissue evidence="4">Rhizome</tissue>
    </source>
</reference>
<feature type="domain" description="C2" evidence="3">
    <location>
        <begin position="64"/>
        <end position="208"/>
    </location>
</feature>
<dbReference type="InterPro" id="IPR000008">
    <property type="entry name" value="C2_dom"/>
</dbReference>
<proteinExistence type="predicted"/>
<dbReference type="PROSITE" id="PS50004">
    <property type="entry name" value="C2"/>
    <property type="match status" value="1"/>
</dbReference>
<dbReference type="EMBL" id="JACMSC010000009">
    <property type="protein sequence ID" value="KAG6507199.1"/>
    <property type="molecule type" value="Genomic_DNA"/>
</dbReference>
<protein>
    <recommendedName>
        <fullName evidence="3">C2 domain-containing protein</fullName>
    </recommendedName>
</protein>
<dbReference type="InterPro" id="IPR044655">
    <property type="entry name" value="BAGP1-like"/>
</dbReference>
<feature type="region of interest" description="Disordered" evidence="1">
    <location>
        <begin position="42"/>
        <end position="62"/>
    </location>
</feature>
<evidence type="ECO:0000313" key="4">
    <source>
        <dbReference type="EMBL" id="KAG6507199.1"/>
    </source>
</evidence>
<keyword evidence="2" id="KW-0472">Membrane</keyword>
<dbReference type="SUPFAM" id="SSF49562">
    <property type="entry name" value="C2 domain (Calcium/lipid-binding domain, CaLB)"/>
    <property type="match status" value="1"/>
</dbReference>
<name>A0A8J5L1C6_ZINOF</name>
<evidence type="ECO:0000256" key="2">
    <source>
        <dbReference type="SAM" id="Phobius"/>
    </source>
</evidence>
<dbReference type="PANTHER" id="PTHR47038">
    <property type="entry name" value="BAG-ASSOCIATED GRAM PROTEIN 1"/>
    <property type="match status" value="1"/>
</dbReference>
<dbReference type="InterPro" id="IPR035892">
    <property type="entry name" value="C2_domain_sf"/>
</dbReference>
<feature type="transmembrane region" description="Helical" evidence="2">
    <location>
        <begin position="222"/>
        <end position="242"/>
    </location>
</feature>
<dbReference type="AlphaFoldDB" id="A0A8J5L1C6"/>
<dbReference type="PANTHER" id="PTHR47038:SF1">
    <property type="entry name" value="BAG-ASSOCIATED GRAM PROTEIN 1"/>
    <property type="match status" value="1"/>
</dbReference>
<evidence type="ECO:0000256" key="1">
    <source>
        <dbReference type="SAM" id="MobiDB-lite"/>
    </source>
</evidence>
<organism evidence="4 5">
    <name type="scientific">Zingiber officinale</name>
    <name type="common">Ginger</name>
    <name type="synonym">Amomum zingiber</name>
    <dbReference type="NCBI Taxonomy" id="94328"/>
    <lineage>
        <taxon>Eukaryota</taxon>
        <taxon>Viridiplantae</taxon>
        <taxon>Streptophyta</taxon>
        <taxon>Embryophyta</taxon>
        <taxon>Tracheophyta</taxon>
        <taxon>Spermatophyta</taxon>
        <taxon>Magnoliopsida</taxon>
        <taxon>Liliopsida</taxon>
        <taxon>Zingiberales</taxon>
        <taxon>Zingiberaceae</taxon>
        <taxon>Zingiber</taxon>
    </lineage>
</organism>
<comment type="caution">
    <text evidence="4">The sequence shown here is derived from an EMBL/GenBank/DDBJ whole genome shotgun (WGS) entry which is preliminary data.</text>
</comment>
<feature type="transmembrane region" description="Helical" evidence="2">
    <location>
        <begin position="12"/>
        <end position="33"/>
    </location>
</feature>